<reference evidence="5 6" key="1">
    <citation type="journal article" date="2012" name="J. Bacteriol.">
        <title>Genome Sequence of n-Alkane-Degrading Hydrocarboniphaga effusa Strain AP103T (ATCC BAA-332T).</title>
        <authorList>
            <person name="Chang H.K."/>
            <person name="Zylstra G.J."/>
            <person name="Chae J.C."/>
        </authorList>
    </citation>
    <scope>NUCLEOTIDE SEQUENCE [LARGE SCALE GENOMIC DNA]</scope>
    <source>
        <strain evidence="5 6">AP103</strain>
    </source>
</reference>
<organism evidence="5 6">
    <name type="scientific">Hydrocarboniphaga effusa AP103</name>
    <dbReference type="NCBI Taxonomy" id="1172194"/>
    <lineage>
        <taxon>Bacteria</taxon>
        <taxon>Pseudomonadati</taxon>
        <taxon>Pseudomonadota</taxon>
        <taxon>Gammaproteobacteria</taxon>
        <taxon>Nevskiales</taxon>
        <taxon>Nevskiaceae</taxon>
        <taxon>Hydrocarboniphaga</taxon>
    </lineage>
</organism>
<dbReference type="PATRIC" id="fig|1172194.4.peg.733"/>
<dbReference type="PANTHER" id="PTHR46332:SF5">
    <property type="entry name" value="ASPARTATE BETA-HYDROXYLASE DOMAIN CONTAINING 2"/>
    <property type="match status" value="1"/>
</dbReference>
<keyword evidence="2" id="KW-0223">Dioxygenase</keyword>
<keyword evidence="3" id="KW-0560">Oxidoreductase</keyword>
<evidence type="ECO:0000313" key="6">
    <source>
        <dbReference type="Proteomes" id="UP000003704"/>
    </source>
</evidence>
<evidence type="ECO:0000256" key="1">
    <source>
        <dbReference type="ARBA" id="ARBA00007730"/>
    </source>
</evidence>
<accession>I7ZFF6</accession>
<keyword evidence="6" id="KW-1185">Reference proteome</keyword>
<dbReference type="AlphaFoldDB" id="I7ZFF6"/>
<dbReference type="GO" id="GO:0051213">
    <property type="term" value="F:dioxygenase activity"/>
    <property type="evidence" value="ECO:0007669"/>
    <property type="project" value="UniProtKB-KW"/>
</dbReference>
<dbReference type="Pfam" id="PF05118">
    <property type="entry name" value="Asp_Arg_Hydrox"/>
    <property type="match status" value="1"/>
</dbReference>
<name>I7ZFF6_9GAMM</name>
<proteinExistence type="inferred from homology"/>
<evidence type="ECO:0000313" key="5">
    <source>
        <dbReference type="EMBL" id="EIT70629.1"/>
    </source>
</evidence>
<evidence type="ECO:0000256" key="3">
    <source>
        <dbReference type="ARBA" id="ARBA00023002"/>
    </source>
</evidence>
<gene>
    <name evidence="5" type="ORF">WQQ_07660</name>
</gene>
<dbReference type="EMBL" id="AKGD01000001">
    <property type="protein sequence ID" value="EIT70629.1"/>
    <property type="molecule type" value="Genomic_DNA"/>
</dbReference>
<dbReference type="RefSeq" id="WP_007183722.1">
    <property type="nucleotide sequence ID" value="NZ_AKGD01000001.1"/>
</dbReference>
<dbReference type="GO" id="GO:0016020">
    <property type="term" value="C:membrane"/>
    <property type="evidence" value="ECO:0007669"/>
    <property type="project" value="TreeGrafter"/>
</dbReference>
<dbReference type="Gene3D" id="2.60.120.330">
    <property type="entry name" value="B-lactam Antibiotic, Isopenicillin N Synthase, Chain"/>
    <property type="match status" value="1"/>
</dbReference>
<dbReference type="STRING" id="1172194.WQQ_07660"/>
<dbReference type="SUPFAM" id="SSF51197">
    <property type="entry name" value="Clavaminate synthase-like"/>
    <property type="match status" value="1"/>
</dbReference>
<dbReference type="InterPro" id="IPR051821">
    <property type="entry name" value="Asp/Asn_beta-hydroxylase"/>
</dbReference>
<comment type="similarity">
    <text evidence="1">Belongs to the aspartyl/asparaginyl beta-hydroxylase family.</text>
</comment>
<dbReference type="OrthoDB" id="21665at2"/>
<dbReference type="PANTHER" id="PTHR46332">
    <property type="entry name" value="ASPARTATE BETA-HYDROXYLASE DOMAIN-CONTAINING PROTEIN 2"/>
    <property type="match status" value="1"/>
</dbReference>
<evidence type="ECO:0000256" key="2">
    <source>
        <dbReference type="ARBA" id="ARBA00022964"/>
    </source>
</evidence>
<dbReference type="InterPro" id="IPR027443">
    <property type="entry name" value="IPNS-like_sf"/>
</dbReference>
<sequence length="274" mass="31376">MDDARPSVPLHISPEQAQKLGRAHTLVPARGPLSKLLRRSEQALEAAVAKVSRLDDRPVYDTADFPWAAEVERYWPEIRAELDQVMVQRQQLPDFHQILDEVRTITQDDQWKTFWLLGAGMDCRENASRCPRTMQALSHIPGVMNAFFSILAPGKHIPPHRGAYNGILRYHLGLIVPEPRWMAGIRIADQICHWSEGASLIFDDSFNHEAWNHTEGWRVVLFVDFARPLHQPFHWLNRASLVGAGLLPLMRRAAAKQRKWQLGFYEQTSKKKGA</sequence>
<comment type="caution">
    <text evidence="5">The sequence shown here is derived from an EMBL/GenBank/DDBJ whole genome shotgun (WGS) entry which is preliminary data.</text>
</comment>
<dbReference type="InterPro" id="IPR007803">
    <property type="entry name" value="Asp/Arg/Pro-Hydrxlase"/>
</dbReference>
<protein>
    <submittedName>
        <fullName evidence="5">Aspartyl/Asparaginyl beta-hydroxylase</fullName>
    </submittedName>
</protein>
<dbReference type="Proteomes" id="UP000003704">
    <property type="component" value="Unassembled WGS sequence"/>
</dbReference>
<evidence type="ECO:0000259" key="4">
    <source>
        <dbReference type="Pfam" id="PF05118"/>
    </source>
</evidence>
<feature type="domain" description="Aspartyl/asparaginy/proline hydroxylase" evidence="4">
    <location>
        <begin position="73"/>
        <end position="228"/>
    </location>
</feature>